<evidence type="ECO:0000313" key="10">
    <source>
        <dbReference type="EMBL" id="PIR06837.1"/>
    </source>
</evidence>
<dbReference type="EC" id="2.1.1.113" evidence="2"/>
<name>A0A2H0ND74_9BACT</name>
<organism evidence="10 11">
    <name type="scientific">Candidatus Jorgensenbacteria bacterium CG11_big_fil_rev_8_21_14_0_20_38_23</name>
    <dbReference type="NCBI Taxonomy" id="1974594"/>
    <lineage>
        <taxon>Bacteria</taxon>
        <taxon>Candidatus Joergenseniibacteriota</taxon>
    </lineage>
</organism>
<feature type="domain" description="DNA methylase N-4/N-6" evidence="9">
    <location>
        <begin position="31"/>
        <end position="103"/>
    </location>
</feature>
<comment type="caution">
    <text evidence="10">The sequence shown here is derived from an EMBL/GenBank/DDBJ whole genome shotgun (WGS) entry which is preliminary data.</text>
</comment>
<keyword evidence="5" id="KW-0949">S-adenosyl-L-methionine</keyword>
<comment type="similarity">
    <text evidence="1">Belongs to the N(4)/N(6)-methyltransferase family. N(4) subfamily.</text>
</comment>
<evidence type="ECO:0000256" key="2">
    <source>
        <dbReference type="ARBA" id="ARBA00012185"/>
    </source>
</evidence>
<keyword evidence="7" id="KW-0238">DNA-binding</keyword>
<dbReference type="InterPro" id="IPR017985">
    <property type="entry name" value="MeTrfase_CN4_CS"/>
</dbReference>
<evidence type="ECO:0000256" key="3">
    <source>
        <dbReference type="ARBA" id="ARBA00022603"/>
    </source>
</evidence>
<dbReference type="Gene3D" id="3.40.50.150">
    <property type="entry name" value="Vaccinia Virus protein VP39"/>
    <property type="match status" value="2"/>
</dbReference>
<evidence type="ECO:0000256" key="8">
    <source>
        <dbReference type="ARBA" id="ARBA00049120"/>
    </source>
</evidence>
<sequence>MPITKIATFVAPQIKISKPFETSLNGVDLSFANIKEYERTKHVHRLHPYLGKFIPQLVEVFLRSYFKKGDSILDPFMGSGTTLIEANVLGMHSAGVEISLFNCLIADIKTKKYDIPLVEKEIKDILFKTKEYSNWLAQGQKQATFLQKSFKKYKTDSEYLNKWLSNRALQEILFYNGQIENYQNQDILKIILSRATRSARLIPHYDLARPSKPVRGKYYCIKHRRYCEPINEAIKFINRYSWDTIRRIKEFENIRTNAHIKIIQGDSREIDFNRIEGYKGGKFDGIFTSPPYVGLIDYHDQHRYAYELFGFNDNGLKEIGPASRGRSREAKKEYKNDIIAVFQNMNRFLKPKAKIFVVVNDRDNLYPEVASACGYEIEKVFHRPVLMRTERDNTRFSESIYYFIKR</sequence>
<evidence type="ECO:0000256" key="5">
    <source>
        <dbReference type="ARBA" id="ARBA00022691"/>
    </source>
</evidence>
<dbReference type="AlphaFoldDB" id="A0A2H0ND74"/>
<evidence type="ECO:0000256" key="4">
    <source>
        <dbReference type="ARBA" id="ARBA00022679"/>
    </source>
</evidence>
<dbReference type="GO" id="GO:0008170">
    <property type="term" value="F:N-methyltransferase activity"/>
    <property type="evidence" value="ECO:0007669"/>
    <property type="project" value="InterPro"/>
</dbReference>
<evidence type="ECO:0000313" key="11">
    <source>
        <dbReference type="Proteomes" id="UP000228867"/>
    </source>
</evidence>
<keyword evidence="3" id="KW-0489">Methyltransferase</keyword>
<dbReference type="Proteomes" id="UP000228867">
    <property type="component" value="Unassembled WGS sequence"/>
</dbReference>
<keyword evidence="4" id="KW-0808">Transferase</keyword>
<reference evidence="10 11" key="1">
    <citation type="submission" date="2017-09" db="EMBL/GenBank/DDBJ databases">
        <title>Depth-based differentiation of microbial function through sediment-hosted aquifers and enrichment of novel symbionts in the deep terrestrial subsurface.</title>
        <authorList>
            <person name="Probst A.J."/>
            <person name="Ladd B."/>
            <person name="Jarett J.K."/>
            <person name="Geller-Mcgrath D.E."/>
            <person name="Sieber C.M."/>
            <person name="Emerson J.B."/>
            <person name="Anantharaman K."/>
            <person name="Thomas B.C."/>
            <person name="Malmstrom R."/>
            <person name="Stieglmeier M."/>
            <person name="Klingl A."/>
            <person name="Woyke T."/>
            <person name="Ryan C.M."/>
            <person name="Banfield J.F."/>
        </authorList>
    </citation>
    <scope>NUCLEOTIDE SEQUENCE [LARGE SCALE GENOMIC DNA]</scope>
    <source>
        <strain evidence="10">CG11_big_fil_rev_8_21_14_0_20_38_23</strain>
    </source>
</reference>
<dbReference type="InterPro" id="IPR002941">
    <property type="entry name" value="DNA_methylase_N4/N6"/>
</dbReference>
<proteinExistence type="inferred from homology"/>
<dbReference type="GO" id="GO:0009307">
    <property type="term" value="P:DNA restriction-modification system"/>
    <property type="evidence" value="ECO:0007669"/>
    <property type="project" value="UniProtKB-KW"/>
</dbReference>
<keyword evidence="6" id="KW-0680">Restriction system</keyword>
<dbReference type="InterPro" id="IPR029063">
    <property type="entry name" value="SAM-dependent_MTases_sf"/>
</dbReference>
<dbReference type="Pfam" id="PF01555">
    <property type="entry name" value="N6_N4_Mtase"/>
    <property type="match status" value="1"/>
</dbReference>
<evidence type="ECO:0000256" key="6">
    <source>
        <dbReference type="ARBA" id="ARBA00022747"/>
    </source>
</evidence>
<dbReference type="GO" id="GO:0032259">
    <property type="term" value="P:methylation"/>
    <property type="evidence" value="ECO:0007669"/>
    <property type="project" value="UniProtKB-KW"/>
</dbReference>
<protein>
    <recommendedName>
        <fullName evidence="2">site-specific DNA-methyltransferase (cytosine-N(4)-specific)</fullName>
        <ecNumber evidence="2">2.1.1.113</ecNumber>
    </recommendedName>
</protein>
<evidence type="ECO:0000259" key="9">
    <source>
        <dbReference type="Pfam" id="PF01555"/>
    </source>
</evidence>
<dbReference type="GO" id="GO:0003677">
    <property type="term" value="F:DNA binding"/>
    <property type="evidence" value="ECO:0007669"/>
    <property type="project" value="UniProtKB-KW"/>
</dbReference>
<dbReference type="SUPFAM" id="SSF53335">
    <property type="entry name" value="S-adenosyl-L-methionine-dependent methyltransferases"/>
    <property type="match status" value="2"/>
</dbReference>
<evidence type="ECO:0000256" key="7">
    <source>
        <dbReference type="ARBA" id="ARBA00023125"/>
    </source>
</evidence>
<dbReference type="EMBL" id="PCWR01000047">
    <property type="protein sequence ID" value="PIR06837.1"/>
    <property type="molecule type" value="Genomic_DNA"/>
</dbReference>
<accession>A0A2H0ND74</accession>
<evidence type="ECO:0000256" key="1">
    <source>
        <dbReference type="ARBA" id="ARBA00010203"/>
    </source>
</evidence>
<dbReference type="PROSITE" id="PS00093">
    <property type="entry name" value="N4_MTASE"/>
    <property type="match status" value="1"/>
</dbReference>
<comment type="catalytic activity">
    <reaction evidence="8">
        <text>a 2'-deoxycytidine in DNA + S-adenosyl-L-methionine = an N(4)-methyl-2'-deoxycytidine in DNA + S-adenosyl-L-homocysteine + H(+)</text>
        <dbReference type="Rhea" id="RHEA:16857"/>
        <dbReference type="Rhea" id="RHEA-COMP:11369"/>
        <dbReference type="Rhea" id="RHEA-COMP:13674"/>
        <dbReference type="ChEBI" id="CHEBI:15378"/>
        <dbReference type="ChEBI" id="CHEBI:57856"/>
        <dbReference type="ChEBI" id="CHEBI:59789"/>
        <dbReference type="ChEBI" id="CHEBI:85452"/>
        <dbReference type="ChEBI" id="CHEBI:137933"/>
        <dbReference type="EC" id="2.1.1.113"/>
    </reaction>
</comment>
<dbReference type="GO" id="GO:0015667">
    <property type="term" value="F:site-specific DNA-methyltransferase (cytosine-N4-specific) activity"/>
    <property type="evidence" value="ECO:0007669"/>
    <property type="project" value="UniProtKB-EC"/>
</dbReference>
<gene>
    <name evidence="10" type="ORF">COV54_02090</name>
</gene>